<dbReference type="PANTHER" id="PTHR38795:SF1">
    <property type="entry name" value="DUF6604 DOMAIN-CONTAINING PROTEIN"/>
    <property type="match status" value="1"/>
</dbReference>
<dbReference type="EMBL" id="JAGMUV010000004">
    <property type="protein sequence ID" value="KAH7161103.1"/>
    <property type="molecule type" value="Genomic_DNA"/>
</dbReference>
<evidence type="ECO:0000313" key="3">
    <source>
        <dbReference type="EMBL" id="KAH7161103.1"/>
    </source>
</evidence>
<evidence type="ECO:0000313" key="4">
    <source>
        <dbReference type="Proteomes" id="UP000738349"/>
    </source>
</evidence>
<dbReference type="InterPro" id="IPR046539">
    <property type="entry name" value="DUF6604"/>
</dbReference>
<dbReference type="Pfam" id="PF20253">
    <property type="entry name" value="DUF6604"/>
    <property type="match status" value="1"/>
</dbReference>
<comment type="caution">
    <text evidence="3">The sequence shown here is derived from an EMBL/GenBank/DDBJ whole genome shotgun (WGS) entry which is preliminary data.</text>
</comment>
<gene>
    <name evidence="3" type="ORF">EDB81DRAFT_866637</name>
</gene>
<proteinExistence type="predicted"/>
<evidence type="ECO:0000256" key="1">
    <source>
        <dbReference type="SAM" id="MobiDB-lite"/>
    </source>
</evidence>
<dbReference type="OrthoDB" id="5238236at2759"/>
<dbReference type="PANTHER" id="PTHR38795">
    <property type="entry name" value="DUF6604 DOMAIN-CONTAINING PROTEIN"/>
    <property type="match status" value="1"/>
</dbReference>
<accession>A0A9P9FHK7</accession>
<protein>
    <recommendedName>
        <fullName evidence="2">DUF6604 domain-containing protein</fullName>
    </recommendedName>
</protein>
<feature type="region of interest" description="Disordered" evidence="1">
    <location>
        <begin position="44"/>
        <end position="68"/>
    </location>
</feature>
<name>A0A9P9FHK7_9HYPO</name>
<organism evidence="3 4">
    <name type="scientific">Dactylonectria macrodidyma</name>
    <dbReference type="NCBI Taxonomy" id="307937"/>
    <lineage>
        <taxon>Eukaryota</taxon>
        <taxon>Fungi</taxon>
        <taxon>Dikarya</taxon>
        <taxon>Ascomycota</taxon>
        <taxon>Pezizomycotina</taxon>
        <taxon>Sordariomycetes</taxon>
        <taxon>Hypocreomycetidae</taxon>
        <taxon>Hypocreales</taxon>
        <taxon>Nectriaceae</taxon>
        <taxon>Dactylonectria</taxon>
    </lineage>
</organism>
<sequence>MLPGSLSTIYQQYKKDTDSVASWLASTAKASGYPANLLEPVSVTQPKATTGRLKGKARKEAQKQKDADLDAGQTGPRYIIAIKDFVPLAEFVSASTKPVVSVPASFVDTIDRNIYMRSKFGSKMATHGMEQDTESDASHSYFVGVLEKVREVLKPRMPVGTAAIEPFETLNNRFSGLDLFEPSQEFLDAPDVERPNNAQGDNALYEAEPQTSLKDAVIAFVMMLVDINKIRACITQIWIDYKNGSAELASVAVATNTGIDLARNLIDQVLPTFEPHGGAVKMLQRFFLIEAEIKGFSKRDIFGWGINALNEDVYEVANSNYLNAVCVPVYHEGAFGTYDPKSDRASKGGLAKLTEDRVILCDFFSEATLVARFVPEYPVEDEFIRGIREVDKTGKIPFYLVYATQILLDIHHIIRERASDAVETLREHSTVMVDDLRVQIEFHRNLKTPLWSESDDRAVDEFLDEMIWFCQDPVFLLKEEYAKSLGHPIGESERFRILFKSPILCGLSLYHYRAAMHDLGIVVEHAWSCIQEGLLRGCWTEMDMAQKLLGVSNLFIGDRPKNKEAYERRFFLRMGFSASTFAARGGRRQPNHPLDVFSRVKRRSIKGVAPVSRMFMQRYWHGSGQVDLSPECVDQIISLSKLSSKVNEDGTIVITRDEGSSEEKKKRRARPRRLSPADLIFSLNLALGAEVPEFSFPYLVFHRTTLTFLRQTQVACDPALQELYGRDYLSKGEDVPFVAALIFMATSLPRRGACDLLMGIAAEVLNKMIASGEGKDSLDIVRDSLKVEVETEEKVQAETGAAGGEGVEE</sequence>
<dbReference type="AlphaFoldDB" id="A0A9P9FHK7"/>
<dbReference type="Proteomes" id="UP000738349">
    <property type="component" value="Unassembled WGS sequence"/>
</dbReference>
<keyword evidence="4" id="KW-1185">Reference proteome</keyword>
<reference evidence="3" key="1">
    <citation type="journal article" date="2021" name="Nat. Commun.">
        <title>Genetic determinants of endophytism in the Arabidopsis root mycobiome.</title>
        <authorList>
            <person name="Mesny F."/>
            <person name="Miyauchi S."/>
            <person name="Thiergart T."/>
            <person name="Pickel B."/>
            <person name="Atanasova L."/>
            <person name="Karlsson M."/>
            <person name="Huettel B."/>
            <person name="Barry K.W."/>
            <person name="Haridas S."/>
            <person name="Chen C."/>
            <person name="Bauer D."/>
            <person name="Andreopoulos W."/>
            <person name="Pangilinan J."/>
            <person name="LaButti K."/>
            <person name="Riley R."/>
            <person name="Lipzen A."/>
            <person name="Clum A."/>
            <person name="Drula E."/>
            <person name="Henrissat B."/>
            <person name="Kohler A."/>
            <person name="Grigoriev I.V."/>
            <person name="Martin F.M."/>
            <person name="Hacquard S."/>
        </authorList>
    </citation>
    <scope>NUCLEOTIDE SEQUENCE</scope>
    <source>
        <strain evidence="3">MPI-CAGE-AT-0147</strain>
    </source>
</reference>
<feature type="compositionally biased region" description="Basic and acidic residues" evidence="1">
    <location>
        <begin position="58"/>
        <end position="68"/>
    </location>
</feature>
<feature type="domain" description="DUF6604" evidence="2">
    <location>
        <begin position="11"/>
        <end position="270"/>
    </location>
</feature>
<evidence type="ECO:0000259" key="2">
    <source>
        <dbReference type="Pfam" id="PF20253"/>
    </source>
</evidence>